<organism evidence="10 11">
    <name type="scientific">Corynebacterium crudilactis</name>
    <dbReference type="NCBI Taxonomy" id="1652495"/>
    <lineage>
        <taxon>Bacteria</taxon>
        <taxon>Bacillati</taxon>
        <taxon>Actinomycetota</taxon>
        <taxon>Actinomycetes</taxon>
        <taxon>Mycobacteriales</taxon>
        <taxon>Corynebacteriaceae</taxon>
        <taxon>Corynebacterium</taxon>
    </lineage>
</organism>
<feature type="transmembrane region" description="Helical" evidence="9">
    <location>
        <begin position="135"/>
        <end position="159"/>
    </location>
</feature>
<evidence type="ECO:0000256" key="5">
    <source>
        <dbReference type="ARBA" id="ARBA00022989"/>
    </source>
</evidence>
<feature type="transmembrane region" description="Helical" evidence="9">
    <location>
        <begin position="463"/>
        <end position="485"/>
    </location>
</feature>
<dbReference type="AlphaFoldDB" id="A0A172QTV5"/>
<dbReference type="KEGG" id="ccjz:ccrud_07580"/>
<accession>A0A172QTV5</accession>
<feature type="transmembrane region" description="Helical" evidence="9">
    <location>
        <begin position="268"/>
        <end position="286"/>
    </location>
</feature>
<dbReference type="Pfam" id="PF26314">
    <property type="entry name" value="MptA_B_family"/>
    <property type="match status" value="1"/>
</dbReference>
<feature type="transmembrane region" description="Helical" evidence="9">
    <location>
        <begin position="350"/>
        <end position="381"/>
    </location>
</feature>
<evidence type="ECO:0000256" key="1">
    <source>
        <dbReference type="ARBA" id="ARBA00004141"/>
    </source>
</evidence>
<dbReference type="NCBIfam" id="NF038066">
    <property type="entry name" value="MptB"/>
    <property type="match status" value="1"/>
</dbReference>
<dbReference type="Proteomes" id="UP000076929">
    <property type="component" value="Chromosome"/>
</dbReference>
<evidence type="ECO:0000256" key="8">
    <source>
        <dbReference type="SAM" id="MobiDB-lite"/>
    </source>
</evidence>
<feature type="transmembrane region" description="Helical" evidence="9">
    <location>
        <begin position="437"/>
        <end position="457"/>
    </location>
</feature>
<evidence type="ECO:0000256" key="6">
    <source>
        <dbReference type="ARBA" id="ARBA00023136"/>
    </source>
</evidence>
<evidence type="ECO:0000256" key="3">
    <source>
        <dbReference type="ARBA" id="ARBA00022679"/>
    </source>
</evidence>
<keyword evidence="2" id="KW-0328">Glycosyltransferase</keyword>
<dbReference type="GO" id="GO:0016757">
    <property type="term" value="F:glycosyltransferase activity"/>
    <property type="evidence" value="ECO:0007669"/>
    <property type="project" value="UniProtKB-KW"/>
</dbReference>
<feature type="transmembrane region" description="Helical" evidence="9">
    <location>
        <begin position="531"/>
        <end position="549"/>
    </location>
</feature>
<feature type="transmembrane region" description="Helical" evidence="9">
    <location>
        <begin position="298"/>
        <end position="315"/>
    </location>
</feature>
<feature type="transmembrane region" description="Helical" evidence="9">
    <location>
        <begin position="561"/>
        <end position="582"/>
    </location>
</feature>
<dbReference type="RefSeq" id="WP_066565795.1">
    <property type="nucleotide sequence ID" value="NZ_CP015622.1"/>
</dbReference>
<evidence type="ECO:0000313" key="10">
    <source>
        <dbReference type="EMBL" id="ANE04078.1"/>
    </source>
</evidence>
<reference evidence="10 11" key="1">
    <citation type="submission" date="2016-05" db="EMBL/GenBank/DDBJ databases">
        <title>Complete genome sequence of Corynebacterium crudilactis, a new Corynebacterium species isolated from raw cow's milk.</title>
        <authorList>
            <person name="Christian R."/>
            <person name="Zimmermann J."/>
            <person name="Lipski A."/>
            <person name="Kalinowski J."/>
        </authorList>
    </citation>
    <scope>NUCLEOTIDE SEQUENCE [LARGE SCALE GENOMIC DNA]</scope>
    <source>
        <strain evidence="10 11">JZ16</strain>
    </source>
</reference>
<evidence type="ECO:0000256" key="9">
    <source>
        <dbReference type="SAM" id="Phobius"/>
    </source>
</evidence>
<evidence type="ECO:0000256" key="7">
    <source>
        <dbReference type="ARBA" id="ARBA00043987"/>
    </source>
</evidence>
<feature type="transmembrane region" description="Helical" evidence="9">
    <location>
        <begin position="401"/>
        <end position="425"/>
    </location>
</feature>
<keyword evidence="6 9" id="KW-0472">Membrane</keyword>
<evidence type="ECO:0000256" key="2">
    <source>
        <dbReference type="ARBA" id="ARBA00022676"/>
    </source>
</evidence>
<evidence type="ECO:0000256" key="4">
    <source>
        <dbReference type="ARBA" id="ARBA00022692"/>
    </source>
</evidence>
<feature type="transmembrane region" description="Helical" evidence="9">
    <location>
        <begin position="180"/>
        <end position="199"/>
    </location>
</feature>
<protein>
    <submittedName>
        <fullName evidence="10">Alpha 1,6 mannopyranosyltransferase</fullName>
    </submittedName>
</protein>
<dbReference type="EMBL" id="CP015622">
    <property type="protein sequence ID" value="ANE04078.1"/>
    <property type="molecule type" value="Genomic_DNA"/>
</dbReference>
<keyword evidence="4 9" id="KW-0812">Transmembrane</keyword>
<keyword evidence="3 10" id="KW-0808">Transferase</keyword>
<comment type="subcellular location">
    <subcellularLocation>
        <location evidence="1">Membrane</location>
        <topology evidence="1">Multi-pass membrane protein</topology>
    </subcellularLocation>
</comment>
<dbReference type="GO" id="GO:0016020">
    <property type="term" value="C:membrane"/>
    <property type="evidence" value="ECO:0007669"/>
    <property type="project" value="UniProtKB-SubCell"/>
</dbReference>
<comment type="similarity">
    <text evidence="7">Belongs to the MptA/B family.</text>
</comment>
<gene>
    <name evidence="10" type="ORF">ccrud_07580</name>
</gene>
<name>A0A172QTV5_9CORY</name>
<dbReference type="InterPro" id="IPR049829">
    <property type="entry name" value="MptA/B-like"/>
</dbReference>
<dbReference type="STRING" id="1652495.ccrud_07580"/>
<keyword evidence="5 9" id="KW-1133">Transmembrane helix</keyword>
<evidence type="ECO:0000313" key="11">
    <source>
        <dbReference type="Proteomes" id="UP000076929"/>
    </source>
</evidence>
<feature type="transmembrane region" description="Helical" evidence="9">
    <location>
        <begin position="93"/>
        <end position="115"/>
    </location>
</feature>
<proteinExistence type="inferred from homology"/>
<feature type="transmembrane region" description="Helical" evidence="9">
    <location>
        <begin position="497"/>
        <end position="519"/>
    </location>
</feature>
<sequence length="591" mass="62780">MTKDEQYQTSSNAPQDGTRFPRVPRPLRQIFDTLPRIGTAGSRSATLHIPNEETSLGTTLLDVASGAGSINDRDIEASGVNPERIRKFAWLRLIGTMGALLIAFGALGAGALPVVNNPYVDFPGGNFMGRMLQTSSMIVLIGVGFMALAWVLMAPMVGIPFKRSASRDSLVSLSMLRRTFAAWVAPIMFTAPLFTQDIYSYLAQGSITAQGIDPYSAGPLELLGPDNHLARSVPFIWAQSPSPYGPVSLGIAASISNLTNDSIVGGVFAHRFASLLGVIAAGWAITMLARRCRVSEEASFYLGVLNPLLILHLIGGIHNESILLGFMLVGLEIGLRGADRIRTGLWGSGWTFIALSGLLISCAGLVKVTGFIALGFVGMAIAREFHARGHRHSTSIGTAVLTQIAALVLAVALISLITGIGLGWITSQGGAASIRSWMSITTNIGVFSGFIGMNLGLGDHTDAILIVTRAAGVAVAAAFMVRMLFATYRGHIHPVGALGVATFVLVILFPVVHPWYMLWAIVPLAPWANRLFFQLGVIAYSTAFSFFVLPRGLALPAGTVFSIYFGAALGFAALLLAGWWALRRATAVGLD</sequence>
<feature type="region of interest" description="Disordered" evidence="8">
    <location>
        <begin position="1"/>
        <end position="25"/>
    </location>
</feature>
<keyword evidence="11" id="KW-1185">Reference proteome</keyword>